<name>A0A9P8UCH7_9PEZI</name>
<protein>
    <submittedName>
        <fullName evidence="1">Uncharacterized protein</fullName>
    </submittedName>
</protein>
<sequence length="261" mass="29783">MPKTLNFAALRYVCQPSQPWLILRGRGSMRCDCYKVRCPRSPRCIHAASTRRGSTFPTMLPCRKVVSCPTGHRMSHMLPVSLLFSSDRGWIGRHTPHGHGNDRLLLPPTQRAVPPLDNMWVLHSKQDTPSHNVSFKCGKEMSHGTVYISVVIFPHIGIEYQLLFHFSYTTQACQFSVEVQHQSQTWSLTLLDSWTQPQLSRRTWSSNLSSNSPITLHVHTVTGPSLTATNAHIVTKPNDHKRPHHCEQGCYLDDRDYFYIL</sequence>
<gene>
    <name evidence="1" type="ORF">BKA67DRAFT_583622</name>
</gene>
<proteinExistence type="predicted"/>
<dbReference type="AlphaFoldDB" id="A0A9P8UCH7"/>
<organism evidence="1 2">
    <name type="scientific">Truncatella angustata</name>
    <dbReference type="NCBI Taxonomy" id="152316"/>
    <lineage>
        <taxon>Eukaryota</taxon>
        <taxon>Fungi</taxon>
        <taxon>Dikarya</taxon>
        <taxon>Ascomycota</taxon>
        <taxon>Pezizomycotina</taxon>
        <taxon>Sordariomycetes</taxon>
        <taxon>Xylariomycetidae</taxon>
        <taxon>Amphisphaeriales</taxon>
        <taxon>Sporocadaceae</taxon>
        <taxon>Truncatella</taxon>
    </lineage>
</organism>
<dbReference type="GeneID" id="70132981"/>
<comment type="caution">
    <text evidence="1">The sequence shown here is derived from an EMBL/GenBank/DDBJ whole genome shotgun (WGS) entry which is preliminary data.</text>
</comment>
<dbReference type="EMBL" id="JAGPXC010000010">
    <property type="protein sequence ID" value="KAH6646235.1"/>
    <property type="molecule type" value="Genomic_DNA"/>
</dbReference>
<evidence type="ECO:0000313" key="1">
    <source>
        <dbReference type="EMBL" id="KAH6646235.1"/>
    </source>
</evidence>
<dbReference type="Proteomes" id="UP000758603">
    <property type="component" value="Unassembled WGS sequence"/>
</dbReference>
<keyword evidence="2" id="KW-1185">Reference proteome</keyword>
<reference evidence="1" key="1">
    <citation type="journal article" date="2021" name="Nat. Commun.">
        <title>Genetic determinants of endophytism in the Arabidopsis root mycobiome.</title>
        <authorList>
            <person name="Mesny F."/>
            <person name="Miyauchi S."/>
            <person name="Thiergart T."/>
            <person name="Pickel B."/>
            <person name="Atanasova L."/>
            <person name="Karlsson M."/>
            <person name="Huettel B."/>
            <person name="Barry K.W."/>
            <person name="Haridas S."/>
            <person name="Chen C."/>
            <person name="Bauer D."/>
            <person name="Andreopoulos W."/>
            <person name="Pangilinan J."/>
            <person name="LaButti K."/>
            <person name="Riley R."/>
            <person name="Lipzen A."/>
            <person name="Clum A."/>
            <person name="Drula E."/>
            <person name="Henrissat B."/>
            <person name="Kohler A."/>
            <person name="Grigoriev I.V."/>
            <person name="Martin F.M."/>
            <person name="Hacquard S."/>
        </authorList>
    </citation>
    <scope>NUCLEOTIDE SEQUENCE</scope>
    <source>
        <strain evidence="1">MPI-SDFR-AT-0073</strain>
    </source>
</reference>
<accession>A0A9P8UCH7</accession>
<dbReference type="RefSeq" id="XP_045952749.1">
    <property type="nucleotide sequence ID" value="XM_046104090.1"/>
</dbReference>
<evidence type="ECO:0000313" key="2">
    <source>
        <dbReference type="Proteomes" id="UP000758603"/>
    </source>
</evidence>